<dbReference type="Proteomes" id="UP001240150">
    <property type="component" value="Chromosome"/>
</dbReference>
<proteinExistence type="inferred from homology"/>
<gene>
    <name evidence="8" type="ORF">ACTOB_004906</name>
</gene>
<organism evidence="8 9">
    <name type="scientific">Actinoplanes oblitus</name>
    <dbReference type="NCBI Taxonomy" id="3040509"/>
    <lineage>
        <taxon>Bacteria</taxon>
        <taxon>Bacillati</taxon>
        <taxon>Actinomycetota</taxon>
        <taxon>Actinomycetes</taxon>
        <taxon>Micromonosporales</taxon>
        <taxon>Micromonosporaceae</taxon>
        <taxon>Actinoplanes</taxon>
    </lineage>
</organism>
<evidence type="ECO:0000313" key="8">
    <source>
        <dbReference type="EMBL" id="WIM92946.1"/>
    </source>
</evidence>
<dbReference type="EMBL" id="CP126980">
    <property type="protein sequence ID" value="WIM92946.1"/>
    <property type="molecule type" value="Genomic_DNA"/>
</dbReference>
<dbReference type="Gene3D" id="1.10.1740.10">
    <property type="match status" value="1"/>
</dbReference>
<dbReference type="InterPro" id="IPR013325">
    <property type="entry name" value="RNA_pol_sigma_r2"/>
</dbReference>
<dbReference type="InterPro" id="IPR036388">
    <property type="entry name" value="WH-like_DNA-bd_sf"/>
</dbReference>
<feature type="domain" description="RNA polymerase sigma-70 region 2" evidence="6">
    <location>
        <begin position="32"/>
        <end position="93"/>
    </location>
</feature>
<reference evidence="8 9" key="1">
    <citation type="submission" date="2023-06" db="EMBL/GenBank/DDBJ databases">
        <authorList>
            <person name="Yushchuk O."/>
            <person name="Binda E."/>
            <person name="Ruckert-Reed C."/>
            <person name="Fedorenko V."/>
            <person name="Kalinowski J."/>
            <person name="Marinelli F."/>
        </authorList>
    </citation>
    <scope>NUCLEOTIDE SEQUENCE [LARGE SCALE GENOMIC DNA]</scope>
    <source>
        <strain evidence="8 9">NRRL 3884</strain>
    </source>
</reference>
<dbReference type="SUPFAM" id="SSF88946">
    <property type="entry name" value="Sigma2 domain of RNA polymerase sigma factors"/>
    <property type="match status" value="1"/>
</dbReference>
<feature type="domain" description="RNA polymerase sigma factor 70 region 4 type 2" evidence="7">
    <location>
        <begin position="154"/>
        <end position="206"/>
    </location>
</feature>
<accession>A0ABY8W508</accession>
<sequence length="220" mass="23793">MVETAPSDSALPGDPVVVARLRARDETMFAALIDAWSPGMLRAARAHVADDHTAHDVVQEAWLGVLRGIDRFEARSSLRTWVYRILINKARTRGVRDARAVPVGDLGLVGGDREPTVDPARFRGADDPYPGHWRSSPPAWPSPEDGAVAAETRREVAAALAGLPARQRVVVTLRDVTGHSGDEVCALLSISAANQRVLLHRGRAALRAALERHWAGEAMS</sequence>
<evidence type="ECO:0000256" key="4">
    <source>
        <dbReference type="ARBA" id="ARBA00023163"/>
    </source>
</evidence>
<evidence type="ECO:0000259" key="6">
    <source>
        <dbReference type="Pfam" id="PF04542"/>
    </source>
</evidence>
<dbReference type="InterPro" id="IPR039425">
    <property type="entry name" value="RNA_pol_sigma-70-like"/>
</dbReference>
<dbReference type="NCBIfam" id="TIGR02937">
    <property type="entry name" value="sigma70-ECF"/>
    <property type="match status" value="1"/>
</dbReference>
<dbReference type="RefSeq" id="WP_284914153.1">
    <property type="nucleotide sequence ID" value="NZ_CP126980.1"/>
</dbReference>
<dbReference type="InterPro" id="IPR014284">
    <property type="entry name" value="RNA_pol_sigma-70_dom"/>
</dbReference>
<feature type="compositionally biased region" description="Basic and acidic residues" evidence="5">
    <location>
        <begin position="117"/>
        <end position="126"/>
    </location>
</feature>
<protein>
    <submittedName>
        <fullName evidence="8">Sigma-70 family RNA polymerase sigma factor</fullName>
    </submittedName>
</protein>
<dbReference type="CDD" id="cd06171">
    <property type="entry name" value="Sigma70_r4"/>
    <property type="match status" value="1"/>
</dbReference>
<keyword evidence="2" id="KW-0805">Transcription regulation</keyword>
<evidence type="ECO:0000256" key="3">
    <source>
        <dbReference type="ARBA" id="ARBA00023082"/>
    </source>
</evidence>
<dbReference type="Pfam" id="PF08281">
    <property type="entry name" value="Sigma70_r4_2"/>
    <property type="match status" value="1"/>
</dbReference>
<feature type="region of interest" description="Disordered" evidence="5">
    <location>
        <begin position="117"/>
        <end position="145"/>
    </location>
</feature>
<evidence type="ECO:0000313" key="9">
    <source>
        <dbReference type="Proteomes" id="UP001240150"/>
    </source>
</evidence>
<evidence type="ECO:0000256" key="2">
    <source>
        <dbReference type="ARBA" id="ARBA00023015"/>
    </source>
</evidence>
<dbReference type="InterPro" id="IPR007627">
    <property type="entry name" value="RNA_pol_sigma70_r2"/>
</dbReference>
<evidence type="ECO:0000256" key="5">
    <source>
        <dbReference type="SAM" id="MobiDB-lite"/>
    </source>
</evidence>
<dbReference type="Pfam" id="PF04542">
    <property type="entry name" value="Sigma70_r2"/>
    <property type="match status" value="1"/>
</dbReference>
<evidence type="ECO:0000256" key="1">
    <source>
        <dbReference type="ARBA" id="ARBA00010641"/>
    </source>
</evidence>
<keyword evidence="3" id="KW-0731">Sigma factor</keyword>
<dbReference type="PANTHER" id="PTHR43133:SF53">
    <property type="entry name" value="ECF RNA POLYMERASE SIGMA-E FACTOR"/>
    <property type="match status" value="1"/>
</dbReference>
<name>A0ABY8W508_9ACTN</name>
<dbReference type="Gene3D" id="1.10.10.10">
    <property type="entry name" value="Winged helix-like DNA-binding domain superfamily/Winged helix DNA-binding domain"/>
    <property type="match status" value="1"/>
</dbReference>
<dbReference type="InterPro" id="IPR013249">
    <property type="entry name" value="RNA_pol_sigma70_r4_t2"/>
</dbReference>
<keyword evidence="4" id="KW-0804">Transcription</keyword>
<evidence type="ECO:0000259" key="7">
    <source>
        <dbReference type="Pfam" id="PF08281"/>
    </source>
</evidence>
<dbReference type="InterPro" id="IPR013324">
    <property type="entry name" value="RNA_pol_sigma_r3/r4-like"/>
</dbReference>
<dbReference type="PANTHER" id="PTHR43133">
    <property type="entry name" value="RNA POLYMERASE ECF-TYPE SIGMA FACTO"/>
    <property type="match status" value="1"/>
</dbReference>
<keyword evidence="9" id="KW-1185">Reference proteome</keyword>
<comment type="similarity">
    <text evidence="1">Belongs to the sigma-70 factor family. ECF subfamily.</text>
</comment>
<dbReference type="SUPFAM" id="SSF88659">
    <property type="entry name" value="Sigma3 and sigma4 domains of RNA polymerase sigma factors"/>
    <property type="match status" value="1"/>
</dbReference>